<dbReference type="GO" id="GO:1990133">
    <property type="term" value="C:molybdopterin adenylyltransferase complex"/>
    <property type="evidence" value="ECO:0007669"/>
    <property type="project" value="TreeGrafter"/>
</dbReference>
<dbReference type="InterPro" id="IPR003749">
    <property type="entry name" value="ThiS/MoaD-like"/>
</dbReference>
<dbReference type="CDD" id="cd17040">
    <property type="entry name" value="Ubl_MoaD_like"/>
    <property type="match status" value="1"/>
</dbReference>
<dbReference type="OrthoDB" id="4331766at2"/>
<dbReference type="InterPro" id="IPR012675">
    <property type="entry name" value="Beta-grasp_dom_sf"/>
</dbReference>
<comment type="similarity">
    <text evidence="2">Belongs to the MoaD family.</text>
</comment>
<dbReference type="GO" id="GO:0006777">
    <property type="term" value="P:Mo-molybdopterin cofactor biosynthetic process"/>
    <property type="evidence" value="ECO:0007669"/>
    <property type="project" value="InterPro"/>
</dbReference>
<dbReference type="Pfam" id="PF02597">
    <property type="entry name" value="ThiS"/>
    <property type="match status" value="1"/>
</dbReference>
<dbReference type="InterPro" id="IPR016155">
    <property type="entry name" value="Mopterin_synth/thiamin_S_b"/>
</dbReference>
<dbReference type="AlphaFoldDB" id="A0A428YZF0"/>
<keyword evidence="1" id="KW-0547">Nucleotide-binding</keyword>
<comment type="caution">
    <text evidence="4">The sequence shown here is derived from an EMBL/GenBank/DDBJ whole genome shotgun (WGS) entry which is preliminary data.</text>
</comment>
<proteinExistence type="inferred from homology"/>
<sequence length="107" mass="10978">MTPIKTYIPYVCLSETRIGEVSDKVTVQVRYFAGARAAAGIQEELIALPAGATVADAAGTISAQHGEKLAGVLTACSFLLDGVAVRSTATRLSDGVQLDVLPPFAGG</sequence>
<dbReference type="Gene3D" id="3.10.20.30">
    <property type="match status" value="1"/>
</dbReference>
<evidence type="ECO:0000256" key="3">
    <source>
        <dbReference type="ARBA" id="ARBA00024247"/>
    </source>
</evidence>
<name>A0A428YZF0_KIBAR</name>
<evidence type="ECO:0000256" key="1">
    <source>
        <dbReference type="ARBA" id="ARBA00022741"/>
    </source>
</evidence>
<dbReference type="EMBL" id="QHKI01000044">
    <property type="protein sequence ID" value="RSM76066.1"/>
    <property type="molecule type" value="Genomic_DNA"/>
</dbReference>
<protein>
    <recommendedName>
        <fullName evidence="3">Molybdopterin synthase sulfur carrier subunit</fullName>
    </recommendedName>
</protein>
<dbReference type="InterPro" id="IPR044672">
    <property type="entry name" value="MOCS2A"/>
</dbReference>
<evidence type="ECO:0000256" key="2">
    <source>
        <dbReference type="ARBA" id="ARBA00024200"/>
    </source>
</evidence>
<dbReference type="GO" id="GO:0000166">
    <property type="term" value="F:nucleotide binding"/>
    <property type="evidence" value="ECO:0007669"/>
    <property type="project" value="UniProtKB-KW"/>
</dbReference>
<gene>
    <name evidence="4" type="ORF">DMH04_36815</name>
</gene>
<evidence type="ECO:0000313" key="5">
    <source>
        <dbReference type="Proteomes" id="UP000287547"/>
    </source>
</evidence>
<reference evidence="4 5" key="1">
    <citation type="submission" date="2018-05" db="EMBL/GenBank/DDBJ databases">
        <title>Evolution of GPA BGCs.</title>
        <authorList>
            <person name="Waglechner N."/>
            <person name="Wright G.D."/>
        </authorList>
    </citation>
    <scope>NUCLEOTIDE SEQUENCE [LARGE SCALE GENOMIC DNA]</scope>
    <source>
        <strain evidence="4 5">A82846</strain>
    </source>
</reference>
<organism evidence="4 5">
    <name type="scientific">Kibdelosporangium aridum</name>
    <dbReference type="NCBI Taxonomy" id="2030"/>
    <lineage>
        <taxon>Bacteria</taxon>
        <taxon>Bacillati</taxon>
        <taxon>Actinomycetota</taxon>
        <taxon>Actinomycetes</taxon>
        <taxon>Pseudonocardiales</taxon>
        <taxon>Pseudonocardiaceae</taxon>
        <taxon>Kibdelosporangium</taxon>
    </lineage>
</organism>
<accession>A0A428YZF0</accession>
<dbReference type="Proteomes" id="UP000287547">
    <property type="component" value="Unassembled WGS sequence"/>
</dbReference>
<evidence type="ECO:0000313" key="4">
    <source>
        <dbReference type="EMBL" id="RSM76066.1"/>
    </source>
</evidence>
<dbReference type="SUPFAM" id="SSF54285">
    <property type="entry name" value="MoaD/ThiS"/>
    <property type="match status" value="1"/>
</dbReference>
<dbReference type="PANTHER" id="PTHR33359">
    <property type="entry name" value="MOLYBDOPTERIN SYNTHASE SULFUR CARRIER SUBUNIT"/>
    <property type="match status" value="1"/>
</dbReference>
<dbReference type="PANTHER" id="PTHR33359:SF1">
    <property type="entry name" value="MOLYBDOPTERIN SYNTHASE SULFUR CARRIER SUBUNIT"/>
    <property type="match status" value="1"/>
</dbReference>